<evidence type="ECO:0000313" key="2">
    <source>
        <dbReference type="Proteomes" id="UP000887565"/>
    </source>
</evidence>
<name>A0A915JF83_ROMCU</name>
<accession>A0A915JF83</accession>
<sequence>MSKDNQGGLSSLGLPRTPLGKKVSDLEKLIVWTIAESWAEEDNGSDHRPLSVENEGEIPTASTAVDREDDDAILSTNQDHLFKTPSSTNLLRRGDLLQPPITGPVCPIPKMNIPVMDQHQHWPMNKPPQLLDTYHRLYWDNEQVLTFLVDLEDEFQKDTPDEVKLEALTRLSRDLVKELAEESTTYREAQDKVLNYCAPDCDLDMFKIDLLDIKQEPDEAATEFLEK</sequence>
<feature type="region of interest" description="Disordered" evidence="1">
    <location>
        <begin position="40"/>
        <end position="66"/>
    </location>
</feature>
<proteinExistence type="predicted"/>
<keyword evidence="2" id="KW-1185">Reference proteome</keyword>
<dbReference type="AlphaFoldDB" id="A0A915JF83"/>
<evidence type="ECO:0000256" key="1">
    <source>
        <dbReference type="SAM" id="MobiDB-lite"/>
    </source>
</evidence>
<dbReference type="WBParaSite" id="nRc.2.0.1.t25146-RA">
    <property type="protein sequence ID" value="nRc.2.0.1.t25146-RA"/>
    <property type="gene ID" value="nRc.2.0.1.g25146"/>
</dbReference>
<reference evidence="3" key="1">
    <citation type="submission" date="2022-11" db="UniProtKB">
        <authorList>
            <consortium name="WormBaseParasite"/>
        </authorList>
    </citation>
    <scope>IDENTIFICATION</scope>
</reference>
<organism evidence="2 3">
    <name type="scientific">Romanomermis culicivorax</name>
    <name type="common">Nematode worm</name>
    <dbReference type="NCBI Taxonomy" id="13658"/>
    <lineage>
        <taxon>Eukaryota</taxon>
        <taxon>Metazoa</taxon>
        <taxon>Ecdysozoa</taxon>
        <taxon>Nematoda</taxon>
        <taxon>Enoplea</taxon>
        <taxon>Dorylaimia</taxon>
        <taxon>Mermithida</taxon>
        <taxon>Mermithoidea</taxon>
        <taxon>Mermithidae</taxon>
        <taxon>Romanomermis</taxon>
    </lineage>
</organism>
<protein>
    <submittedName>
        <fullName evidence="3">Uncharacterized protein</fullName>
    </submittedName>
</protein>
<evidence type="ECO:0000313" key="3">
    <source>
        <dbReference type="WBParaSite" id="nRc.2.0.1.t25146-RA"/>
    </source>
</evidence>
<dbReference type="Proteomes" id="UP000887565">
    <property type="component" value="Unplaced"/>
</dbReference>